<comment type="caution">
    <text evidence="2">The sequence shown here is derived from an EMBL/GenBank/DDBJ whole genome shotgun (WGS) entry which is preliminary data.</text>
</comment>
<evidence type="ECO:0000313" key="2">
    <source>
        <dbReference type="EMBL" id="TNJ39685.1"/>
    </source>
</evidence>
<dbReference type="InterPro" id="IPR043519">
    <property type="entry name" value="NT_sf"/>
</dbReference>
<organism evidence="2 3">
    <name type="scientific">Chlorobaculum thiosulfatiphilum</name>
    <name type="common">Chlorobium limicola f.sp. thiosulfatophilum</name>
    <dbReference type="NCBI Taxonomy" id="115852"/>
    <lineage>
        <taxon>Bacteria</taxon>
        <taxon>Pseudomonadati</taxon>
        <taxon>Chlorobiota</taxon>
        <taxon>Chlorobiia</taxon>
        <taxon>Chlorobiales</taxon>
        <taxon>Chlorobiaceae</taxon>
        <taxon>Chlorobaculum</taxon>
    </lineage>
</organism>
<name>A0A5C4S8V0_CHLTI</name>
<evidence type="ECO:0000313" key="3">
    <source>
        <dbReference type="Proteomes" id="UP000308271"/>
    </source>
</evidence>
<evidence type="ECO:0000259" key="1">
    <source>
        <dbReference type="Pfam" id="PF18765"/>
    </source>
</evidence>
<dbReference type="InterPro" id="IPR041633">
    <property type="entry name" value="Polbeta"/>
</dbReference>
<dbReference type="GO" id="GO:0016740">
    <property type="term" value="F:transferase activity"/>
    <property type="evidence" value="ECO:0007669"/>
    <property type="project" value="UniProtKB-KW"/>
</dbReference>
<feature type="domain" description="Polymerase beta nucleotidyltransferase" evidence="1">
    <location>
        <begin position="12"/>
        <end position="80"/>
    </location>
</feature>
<reference evidence="2 3" key="1">
    <citation type="submission" date="2019-05" db="EMBL/GenBank/DDBJ databases">
        <title>Draft Whole-Genome sequence of the green sulfur bacterium Chlorobaculum thiosulfatiphilum DSM 249.</title>
        <authorList>
            <person name="Meyer T.E."/>
            <person name="Kyndt J.A."/>
        </authorList>
    </citation>
    <scope>NUCLEOTIDE SEQUENCE [LARGE SCALE GENOMIC DNA]</scope>
    <source>
        <strain evidence="2 3">DSM 249</strain>
    </source>
</reference>
<gene>
    <name evidence="2" type="ORF">FGF66_03410</name>
</gene>
<dbReference type="CDD" id="cd05403">
    <property type="entry name" value="NT_KNTase_like"/>
    <property type="match status" value="1"/>
</dbReference>
<keyword evidence="3" id="KW-1185">Reference proteome</keyword>
<proteinExistence type="predicted"/>
<dbReference type="AlphaFoldDB" id="A0A5C4S8V0"/>
<dbReference type="SUPFAM" id="SSF81301">
    <property type="entry name" value="Nucleotidyltransferase"/>
    <property type="match status" value="1"/>
</dbReference>
<accession>A0A5C4S8V0</accession>
<sequence>MRNILNRFVPNAEIIVFGFRIHGTAKPWSDLDLAIKADSALDWKLLAEFKETFQESELPFRVDVLDWNDITETFRKAIENSCLEILP</sequence>
<protein>
    <submittedName>
        <fullName evidence="2">Nucleotidyltransferase domain-containing protein</fullName>
    </submittedName>
</protein>
<keyword evidence="2" id="KW-0808">Transferase</keyword>
<dbReference type="Proteomes" id="UP000308271">
    <property type="component" value="Unassembled WGS sequence"/>
</dbReference>
<dbReference type="RefSeq" id="WP_139456300.1">
    <property type="nucleotide sequence ID" value="NZ_VDCH01000004.1"/>
</dbReference>
<dbReference type="Pfam" id="PF18765">
    <property type="entry name" value="Polbeta"/>
    <property type="match status" value="1"/>
</dbReference>
<dbReference type="Gene3D" id="3.30.460.10">
    <property type="entry name" value="Beta Polymerase, domain 2"/>
    <property type="match status" value="1"/>
</dbReference>
<dbReference type="EMBL" id="VDCH01000004">
    <property type="protein sequence ID" value="TNJ39685.1"/>
    <property type="molecule type" value="Genomic_DNA"/>
</dbReference>
<dbReference type="OrthoDB" id="9808659at2"/>